<reference evidence="2" key="1">
    <citation type="submission" date="2020-02" db="EMBL/GenBank/DDBJ databases">
        <authorList>
            <person name="Meier V. D."/>
        </authorList>
    </citation>
    <scope>NUCLEOTIDE SEQUENCE</scope>
    <source>
        <strain evidence="2">AVDCRST_MAG18</strain>
    </source>
</reference>
<dbReference type="AlphaFoldDB" id="A0A6J4VUF5"/>
<dbReference type="EMBL" id="CADCWN010000295">
    <property type="protein sequence ID" value="CAA9585291.1"/>
    <property type="molecule type" value="Genomic_DNA"/>
</dbReference>
<name>A0A6J4VUF5_9BACT</name>
<sequence>MVSPQPPYSGAWSDDEDGSIREVGWRGRNRSHGATEGAVRESVLVCG</sequence>
<accession>A0A6J4VUF5</accession>
<organism evidence="2">
    <name type="scientific">uncultured Thermomicrobiales bacterium</name>
    <dbReference type="NCBI Taxonomy" id="1645740"/>
    <lineage>
        <taxon>Bacteria</taxon>
        <taxon>Pseudomonadati</taxon>
        <taxon>Thermomicrobiota</taxon>
        <taxon>Thermomicrobia</taxon>
        <taxon>Thermomicrobiales</taxon>
        <taxon>environmental samples</taxon>
    </lineage>
</organism>
<evidence type="ECO:0000313" key="2">
    <source>
        <dbReference type="EMBL" id="CAA9585291.1"/>
    </source>
</evidence>
<protein>
    <submittedName>
        <fullName evidence="2">Uncharacterized protein</fullName>
    </submittedName>
</protein>
<proteinExistence type="predicted"/>
<gene>
    <name evidence="2" type="ORF">AVDCRST_MAG18-3737</name>
</gene>
<evidence type="ECO:0000256" key="1">
    <source>
        <dbReference type="SAM" id="MobiDB-lite"/>
    </source>
</evidence>
<feature type="region of interest" description="Disordered" evidence="1">
    <location>
        <begin position="26"/>
        <end position="47"/>
    </location>
</feature>